<comment type="caution">
    <text evidence="1">The sequence shown here is derived from an EMBL/GenBank/DDBJ whole genome shotgun (WGS) entry which is preliminary data.</text>
</comment>
<dbReference type="PANTHER" id="PTHR33471">
    <property type="entry name" value="ATP-DEPENDENT ZINC METALLOPROTEASE-RELATED"/>
    <property type="match status" value="1"/>
</dbReference>
<accession>A0ABD3HAC6</accession>
<gene>
    <name evidence="1" type="ORF">R1sor_013758</name>
</gene>
<keyword evidence="2" id="KW-1185">Reference proteome</keyword>
<organism evidence="1 2">
    <name type="scientific">Riccia sorocarpa</name>
    <dbReference type="NCBI Taxonomy" id="122646"/>
    <lineage>
        <taxon>Eukaryota</taxon>
        <taxon>Viridiplantae</taxon>
        <taxon>Streptophyta</taxon>
        <taxon>Embryophyta</taxon>
        <taxon>Marchantiophyta</taxon>
        <taxon>Marchantiopsida</taxon>
        <taxon>Marchantiidae</taxon>
        <taxon>Marchantiales</taxon>
        <taxon>Ricciaceae</taxon>
        <taxon>Riccia</taxon>
    </lineage>
</organism>
<dbReference type="AlphaFoldDB" id="A0ABD3HAC6"/>
<dbReference type="Proteomes" id="UP001633002">
    <property type="component" value="Unassembled WGS sequence"/>
</dbReference>
<evidence type="ECO:0000313" key="2">
    <source>
        <dbReference type="Proteomes" id="UP001633002"/>
    </source>
</evidence>
<protein>
    <submittedName>
        <fullName evidence="1">Uncharacterized protein</fullName>
    </submittedName>
</protein>
<dbReference type="PANTHER" id="PTHR33471:SF7">
    <property type="entry name" value="ATP-DEPENDENT ZINC METALLOPROTEASE-RELATED"/>
    <property type="match status" value="1"/>
</dbReference>
<proteinExistence type="predicted"/>
<name>A0ABD3HAC6_9MARC</name>
<reference evidence="1 2" key="1">
    <citation type="submission" date="2024-09" db="EMBL/GenBank/DDBJ databases">
        <title>Chromosome-scale assembly of Riccia sorocarpa.</title>
        <authorList>
            <person name="Paukszto L."/>
        </authorList>
    </citation>
    <scope>NUCLEOTIDE SEQUENCE [LARGE SCALE GENOMIC DNA]</scope>
    <source>
        <strain evidence="1">LP-2024</strain>
        <tissue evidence="1">Aerial parts of the thallus</tissue>
    </source>
</reference>
<sequence>MWSMAKLGKYFSLWERDKWHSNSGQEYLAMWRDLSPGQGRAAREIGNEGKARDMDLGTALEISRAYEYLQERRFIKSFGEFKSQASDGESVVTQSKMLETASLDASKLSPKKLGLSGNLSIALLDRAMNVNNEIDIRPHLVLVLGLGIADAIYLGDTGVGQVLSIWPPYKWSVLVYEAGHALAGTQFWDETLDNELRQDKLTGPSVNRYSILLFAGIAAEALVYEEAEGGGTAKVTSIPSILYPRVCVFLT</sequence>
<dbReference type="EMBL" id="JBJQOH010000004">
    <property type="protein sequence ID" value="KAL3687449.1"/>
    <property type="molecule type" value="Genomic_DNA"/>
</dbReference>
<evidence type="ECO:0000313" key="1">
    <source>
        <dbReference type="EMBL" id="KAL3687449.1"/>
    </source>
</evidence>